<dbReference type="CDD" id="cd00578">
    <property type="entry name" value="L-fuc_L-ara-isomerases"/>
    <property type="match status" value="1"/>
</dbReference>
<dbReference type="AlphaFoldDB" id="A0A1I5F1N2"/>
<dbReference type="InterPro" id="IPR038583">
    <property type="entry name" value="AraA_N_sf"/>
</dbReference>
<dbReference type="PANTHER" id="PTHR38464:SF1">
    <property type="entry name" value="L-ARABINOSE ISOMERASE"/>
    <property type="match status" value="1"/>
</dbReference>
<dbReference type="STRING" id="655353.SAMN04488056_103448"/>
<dbReference type="RefSeq" id="WP_090071227.1">
    <property type="nucleotide sequence ID" value="NZ_FOVR01000003.1"/>
</dbReference>
<keyword evidence="5" id="KW-0119">Carbohydrate metabolism</keyword>
<dbReference type="Proteomes" id="UP000199236">
    <property type="component" value="Unassembled WGS sequence"/>
</dbReference>
<evidence type="ECO:0000256" key="2">
    <source>
        <dbReference type="ARBA" id="ARBA00022935"/>
    </source>
</evidence>
<sequence>MTNLKLGVFGIGLDTYWPQFDGLKAQLEGYLDQVGQNIAKSGVEIVNGGLVDSVEMSEGVEDQFRNASVDALVLYITTYAKSGSILPLVQHIAKPVLVLALQPQTRVPVNEINSVEDRGIRTGQWLAHCQACTAPELANVFNRAAIPYEMVVGYLDDEASWNEIYAYISALKTVKALGTTNVGILGHNFQGMYDTYSDVTNLSSRLGIRFDILEMCELLEYRNAVTPEQKKAKVEELHAVMKVEDSCDPAEVDRAVVTSCALDRLVNEHGLGAMAYYYEGRPASPEENIITSVILGNTLLTARNVPVAGEGEIKNVLAMKIMSLLGAGGSFSEPYGMNFDEDLVQWGHDGPAHPKIAEGEVKLVELPVYHGKPGKGVSIQMSVANGPVTFLSVVEKRTGEVVLQYAEGQSVAGDVLDIGNTNSNYSFPIGAKAFTKTWSLGGPAHHCAIGVGHKGAEIEAIAQILGIETNRIC</sequence>
<evidence type="ECO:0000256" key="1">
    <source>
        <dbReference type="ARBA" id="ARBA00022723"/>
    </source>
</evidence>
<dbReference type="SUPFAM" id="SSF50443">
    <property type="entry name" value="FucI/AraA C-terminal domain-like"/>
    <property type="match status" value="1"/>
</dbReference>
<name>A0A1I5F1N2_9HYPH</name>
<keyword evidence="7" id="KW-1185">Reference proteome</keyword>
<reference evidence="6 7" key="1">
    <citation type="submission" date="2016-10" db="EMBL/GenBank/DDBJ databases">
        <authorList>
            <person name="de Groot N.N."/>
        </authorList>
    </citation>
    <scope>NUCLEOTIDE SEQUENCE [LARGE SCALE GENOMIC DNA]</scope>
    <source>
        <strain evidence="6 7">CGMCC 1.9157</strain>
    </source>
</reference>
<dbReference type="PANTHER" id="PTHR38464">
    <property type="entry name" value="L-ARABINOSE ISOMERASE"/>
    <property type="match status" value="1"/>
</dbReference>
<dbReference type="SUPFAM" id="SSF53743">
    <property type="entry name" value="FucI/AraA N-terminal and middle domains"/>
    <property type="match status" value="1"/>
</dbReference>
<evidence type="ECO:0000256" key="5">
    <source>
        <dbReference type="ARBA" id="ARBA00023277"/>
    </source>
</evidence>
<evidence type="ECO:0000313" key="7">
    <source>
        <dbReference type="Proteomes" id="UP000199236"/>
    </source>
</evidence>
<dbReference type="GO" id="GO:0005829">
    <property type="term" value="C:cytosol"/>
    <property type="evidence" value="ECO:0007669"/>
    <property type="project" value="TreeGrafter"/>
</dbReference>
<dbReference type="EMBL" id="FOVR01000003">
    <property type="protein sequence ID" value="SFO17550.1"/>
    <property type="molecule type" value="Genomic_DNA"/>
</dbReference>
<dbReference type="OrthoDB" id="9765600at2"/>
<gene>
    <name evidence="6" type="ORF">SAMN04488056_103448</name>
</gene>
<keyword evidence="1" id="KW-0479">Metal-binding</keyword>
<evidence type="ECO:0000256" key="4">
    <source>
        <dbReference type="ARBA" id="ARBA00023235"/>
    </source>
</evidence>
<proteinExistence type="predicted"/>
<keyword evidence="2" id="KW-0054">Arabinose catabolism</keyword>
<dbReference type="InterPro" id="IPR004216">
    <property type="entry name" value="Fuc/Ara_isomerase_C"/>
</dbReference>
<dbReference type="InterPro" id="IPR003762">
    <property type="entry name" value="Lara_isomerase"/>
</dbReference>
<protein>
    <submittedName>
        <fullName evidence="6">L-arabinose isomerase</fullName>
    </submittedName>
</protein>
<evidence type="ECO:0000256" key="3">
    <source>
        <dbReference type="ARBA" id="ARBA00023211"/>
    </source>
</evidence>
<organism evidence="6 7">
    <name type="scientific">Cohaesibacter marisflavi</name>
    <dbReference type="NCBI Taxonomy" id="655353"/>
    <lineage>
        <taxon>Bacteria</taxon>
        <taxon>Pseudomonadati</taxon>
        <taxon>Pseudomonadota</taxon>
        <taxon>Alphaproteobacteria</taxon>
        <taxon>Hyphomicrobiales</taxon>
        <taxon>Cohaesibacteraceae</taxon>
    </lineage>
</organism>
<dbReference type="GO" id="GO:0046872">
    <property type="term" value="F:metal ion binding"/>
    <property type="evidence" value="ECO:0007669"/>
    <property type="project" value="UniProtKB-KW"/>
</dbReference>
<evidence type="ECO:0000313" key="6">
    <source>
        <dbReference type="EMBL" id="SFO17550.1"/>
    </source>
</evidence>
<dbReference type="GO" id="GO:0008733">
    <property type="term" value="F:L-arabinose isomerase activity"/>
    <property type="evidence" value="ECO:0007669"/>
    <property type="project" value="InterPro"/>
</dbReference>
<keyword evidence="4 6" id="KW-0413">Isomerase</keyword>
<dbReference type="GO" id="GO:0019569">
    <property type="term" value="P:L-arabinose catabolic process to D-xylulose 5-phosphate"/>
    <property type="evidence" value="ECO:0007669"/>
    <property type="project" value="TreeGrafter"/>
</dbReference>
<dbReference type="Gene3D" id="3.40.50.10940">
    <property type="match status" value="1"/>
</dbReference>
<dbReference type="InterPro" id="IPR009015">
    <property type="entry name" value="Fucose_isomerase_N/cen_sf"/>
</dbReference>
<accession>A0A1I5F1N2</accession>
<keyword evidence="3" id="KW-0464">Manganese</keyword>